<keyword evidence="6 7" id="KW-0472">Membrane</keyword>
<dbReference type="PANTHER" id="PTHR33452:SF1">
    <property type="entry name" value="INNER MEMBRANE PROTEIN YPHA-RELATED"/>
    <property type="match status" value="1"/>
</dbReference>
<accession>A0A1H7M8I8</accession>
<feature type="transmembrane region" description="Helical" evidence="7">
    <location>
        <begin position="112"/>
        <end position="135"/>
    </location>
</feature>
<feature type="transmembrane region" description="Helical" evidence="7">
    <location>
        <begin position="21"/>
        <end position="39"/>
    </location>
</feature>
<gene>
    <name evidence="8" type="ORF">SAMN05661044_01905</name>
</gene>
<keyword evidence="3" id="KW-1003">Cell membrane</keyword>
<dbReference type="InterPro" id="IPR051907">
    <property type="entry name" value="DoxX-like_oxidoreductase"/>
</dbReference>
<keyword evidence="4 7" id="KW-0812">Transmembrane</keyword>
<dbReference type="STRING" id="407022.SAMN05661044_01905"/>
<evidence type="ECO:0000256" key="5">
    <source>
        <dbReference type="ARBA" id="ARBA00022989"/>
    </source>
</evidence>
<evidence type="ECO:0000256" key="4">
    <source>
        <dbReference type="ARBA" id="ARBA00022692"/>
    </source>
</evidence>
<evidence type="ECO:0000313" key="8">
    <source>
        <dbReference type="EMBL" id="SEL07504.1"/>
    </source>
</evidence>
<name>A0A1H7M8I8_OLID1</name>
<dbReference type="AlphaFoldDB" id="A0A1H7M8I8"/>
<dbReference type="Proteomes" id="UP000199421">
    <property type="component" value="Unassembled WGS sequence"/>
</dbReference>
<dbReference type="RefSeq" id="WP_093322737.1">
    <property type="nucleotide sequence ID" value="NZ_FOAF01000001.1"/>
</dbReference>
<dbReference type="OrthoDB" id="680764at2"/>
<keyword evidence="9" id="KW-1185">Reference proteome</keyword>
<evidence type="ECO:0000256" key="3">
    <source>
        <dbReference type="ARBA" id="ARBA00022475"/>
    </source>
</evidence>
<evidence type="ECO:0000313" key="9">
    <source>
        <dbReference type="Proteomes" id="UP000199421"/>
    </source>
</evidence>
<dbReference type="InterPro" id="IPR032808">
    <property type="entry name" value="DoxX"/>
</dbReference>
<evidence type="ECO:0000256" key="1">
    <source>
        <dbReference type="ARBA" id="ARBA00004651"/>
    </source>
</evidence>
<sequence>MNLIHRIELWGDRHHPRWLDIMRIILGVVIFAKGVSFIADTDSVARLMESTNFQLSIWSAVHYIAFAHLVGGIFIALGLVTRVAVAFQLPILFGAVFFVNITNGFSFMNSEFWLSLVALILLLVFFVIGSGPYSLDHEMRRPGSKRWF</sequence>
<protein>
    <submittedName>
        <fullName evidence="8">Uncharacterized membrane protein YphA, DoxX/SURF4 family</fullName>
    </submittedName>
</protein>
<keyword evidence="5 7" id="KW-1133">Transmembrane helix</keyword>
<organism evidence="8 9">
    <name type="scientific">Olivibacter domesticus</name>
    <name type="common">Pseudosphingobacterium domesticum</name>
    <dbReference type="NCBI Taxonomy" id="407022"/>
    <lineage>
        <taxon>Bacteria</taxon>
        <taxon>Pseudomonadati</taxon>
        <taxon>Bacteroidota</taxon>
        <taxon>Sphingobacteriia</taxon>
        <taxon>Sphingobacteriales</taxon>
        <taxon>Sphingobacteriaceae</taxon>
        <taxon>Olivibacter</taxon>
    </lineage>
</organism>
<dbReference type="PANTHER" id="PTHR33452">
    <property type="entry name" value="OXIDOREDUCTASE CATD-RELATED"/>
    <property type="match status" value="1"/>
</dbReference>
<proteinExistence type="inferred from homology"/>
<comment type="subcellular location">
    <subcellularLocation>
        <location evidence="1">Cell membrane</location>
        <topology evidence="1">Multi-pass membrane protein</topology>
    </subcellularLocation>
</comment>
<evidence type="ECO:0000256" key="2">
    <source>
        <dbReference type="ARBA" id="ARBA00006679"/>
    </source>
</evidence>
<dbReference type="EMBL" id="FOAF01000001">
    <property type="protein sequence ID" value="SEL07504.1"/>
    <property type="molecule type" value="Genomic_DNA"/>
</dbReference>
<reference evidence="9" key="1">
    <citation type="submission" date="2016-10" db="EMBL/GenBank/DDBJ databases">
        <authorList>
            <person name="Varghese N."/>
            <person name="Submissions S."/>
        </authorList>
    </citation>
    <scope>NUCLEOTIDE SEQUENCE [LARGE SCALE GENOMIC DNA]</scope>
    <source>
        <strain evidence="9">DSM 18733</strain>
    </source>
</reference>
<dbReference type="Pfam" id="PF07681">
    <property type="entry name" value="DoxX"/>
    <property type="match status" value="1"/>
</dbReference>
<comment type="similarity">
    <text evidence="2">Belongs to the DoxX family.</text>
</comment>
<evidence type="ECO:0000256" key="7">
    <source>
        <dbReference type="SAM" id="Phobius"/>
    </source>
</evidence>
<dbReference type="GO" id="GO:0005886">
    <property type="term" value="C:plasma membrane"/>
    <property type="evidence" value="ECO:0007669"/>
    <property type="project" value="UniProtKB-SubCell"/>
</dbReference>
<feature type="transmembrane region" description="Helical" evidence="7">
    <location>
        <begin position="87"/>
        <end position="106"/>
    </location>
</feature>
<feature type="transmembrane region" description="Helical" evidence="7">
    <location>
        <begin position="59"/>
        <end position="80"/>
    </location>
</feature>
<evidence type="ECO:0000256" key="6">
    <source>
        <dbReference type="ARBA" id="ARBA00023136"/>
    </source>
</evidence>